<gene>
    <name evidence="1" type="ORF">Hyperionvirus3_20</name>
</gene>
<name>A0A3G5A8Q1_9VIRU</name>
<evidence type="ECO:0008006" key="2">
    <source>
        <dbReference type="Google" id="ProtNLM"/>
    </source>
</evidence>
<sequence length="488" mass="55625">MKARRIVGDNPDTPRKAFTHFFSRIPPETYLEYFEILELVILKRTHRFFSENKIRQSAAPIIHVTNQSDCKNLLAHFPKAKLIIAHTPGEILRSCDLRQLSNIISLNFINVPIPRSLNFSTLPKLTVLRLDICYGLELNALDNMTQLIELSLNFEVHRFKGSTLRKLTNLTKLSLCQNDTITDADIESLPLRSLCLDTNRIITPFVLKRLNLTQLNITKYATRPLTNVIVQCTTITDLTLAMSDIDAMEKKLLFVLPIKVLNCMTWLNKLTLLDPGVSYGERLKYLTNLTHLELIGLTTYEQVNLPSLQTLIINAKLPWVYVPSESLTNLTHLEIGMVAYLADTSCLINLTYLKVSFNTYGGGQIHNLPHNLKTLILINLASYHKINFVRLENLTTLEIFAESAKVIHHLPVHRNLRKLTLRSPNTDINDSSLMQYTSVNHLSLSIAAPLIGYCFEYMKGLFSLTIDRRNISDPCVSQLRKRGIIVRH</sequence>
<evidence type="ECO:0000313" key="1">
    <source>
        <dbReference type="EMBL" id="AYV82874.1"/>
    </source>
</evidence>
<organism evidence="1">
    <name type="scientific">Hyperionvirus sp</name>
    <dbReference type="NCBI Taxonomy" id="2487770"/>
    <lineage>
        <taxon>Viruses</taxon>
        <taxon>Varidnaviria</taxon>
        <taxon>Bamfordvirae</taxon>
        <taxon>Nucleocytoviricota</taxon>
        <taxon>Megaviricetes</taxon>
        <taxon>Imitervirales</taxon>
        <taxon>Mimiviridae</taxon>
        <taxon>Klosneuvirinae</taxon>
    </lineage>
</organism>
<accession>A0A3G5A8Q1</accession>
<dbReference type="EMBL" id="MK072385">
    <property type="protein sequence ID" value="AYV82874.1"/>
    <property type="molecule type" value="Genomic_DNA"/>
</dbReference>
<proteinExistence type="predicted"/>
<reference evidence="1" key="1">
    <citation type="submission" date="2018-10" db="EMBL/GenBank/DDBJ databases">
        <title>Hidden diversity of soil giant viruses.</title>
        <authorList>
            <person name="Schulz F."/>
            <person name="Alteio L."/>
            <person name="Goudeau D."/>
            <person name="Ryan E.M."/>
            <person name="Malmstrom R.R."/>
            <person name="Blanchard J."/>
            <person name="Woyke T."/>
        </authorList>
    </citation>
    <scope>NUCLEOTIDE SEQUENCE</scope>
    <source>
        <strain evidence="1">HYV1</strain>
    </source>
</reference>
<dbReference type="SUPFAM" id="SSF52058">
    <property type="entry name" value="L domain-like"/>
    <property type="match status" value="1"/>
</dbReference>
<dbReference type="InterPro" id="IPR032675">
    <property type="entry name" value="LRR_dom_sf"/>
</dbReference>
<protein>
    <recommendedName>
        <fullName evidence="2">Leucine-rich repeat protein</fullName>
    </recommendedName>
</protein>
<dbReference type="Gene3D" id="3.80.10.10">
    <property type="entry name" value="Ribonuclease Inhibitor"/>
    <property type="match status" value="1"/>
</dbReference>